<dbReference type="EMBL" id="FNFC01000007">
    <property type="protein sequence ID" value="SDJ69867.1"/>
    <property type="molecule type" value="Genomic_DNA"/>
</dbReference>
<dbReference type="OrthoDB" id="15372at2157"/>
<evidence type="ECO:0000259" key="3">
    <source>
        <dbReference type="Pfam" id="PF00483"/>
    </source>
</evidence>
<evidence type="ECO:0000313" key="5">
    <source>
        <dbReference type="Proteomes" id="UP000198856"/>
    </source>
</evidence>
<reference evidence="4 5" key="1">
    <citation type="submission" date="2016-10" db="EMBL/GenBank/DDBJ databases">
        <authorList>
            <person name="de Groot N.N."/>
        </authorList>
    </citation>
    <scope>NUCLEOTIDE SEQUENCE [LARGE SCALE GENOMIC DNA]</scope>
    <source>
        <strain evidence="4 5">IBRC-M10015</strain>
    </source>
</reference>
<gene>
    <name evidence="4" type="ORF">SAMN05216226_107182</name>
</gene>
<proteinExistence type="predicted"/>
<dbReference type="PANTHER" id="PTHR43584">
    <property type="entry name" value="NUCLEOTIDYL TRANSFERASE"/>
    <property type="match status" value="1"/>
</dbReference>
<dbReference type="RefSeq" id="WP_218120874.1">
    <property type="nucleotide sequence ID" value="NZ_FNFC01000007.1"/>
</dbReference>
<dbReference type="Proteomes" id="UP000198856">
    <property type="component" value="Unassembled WGS sequence"/>
</dbReference>
<keyword evidence="2" id="KW-0548">Nucleotidyltransferase</keyword>
<evidence type="ECO:0000256" key="2">
    <source>
        <dbReference type="ARBA" id="ARBA00022695"/>
    </source>
</evidence>
<dbReference type="AlphaFoldDB" id="A0A1G8VVR2"/>
<dbReference type="PANTHER" id="PTHR43584:SF8">
    <property type="entry name" value="N-ACETYLMURAMATE ALPHA-1-PHOSPHATE URIDYLYLTRANSFERASE"/>
    <property type="match status" value="1"/>
</dbReference>
<keyword evidence="1 4" id="KW-0808">Transferase</keyword>
<protein>
    <submittedName>
        <fullName evidence="4">Glucose-1-phosphate thymidylyltransferase</fullName>
    </submittedName>
</protein>
<dbReference type="SUPFAM" id="SSF53448">
    <property type="entry name" value="Nucleotide-diphospho-sugar transferases"/>
    <property type="match status" value="1"/>
</dbReference>
<organism evidence="4 5">
    <name type="scientific">Halovenus aranensis</name>
    <dbReference type="NCBI Taxonomy" id="890420"/>
    <lineage>
        <taxon>Archaea</taxon>
        <taxon>Methanobacteriati</taxon>
        <taxon>Methanobacteriota</taxon>
        <taxon>Stenosarchaea group</taxon>
        <taxon>Halobacteria</taxon>
        <taxon>Halobacteriales</taxon>
        <taxon>Haloarculaceae</taxon>
        <taxon>Halovenus</taxon>
    </lineage>
</organism>
<evidence type="ECO:0000256" key="1">
    <source>
        <dbReference type="ARBA" id="ARBA00022679"/>
    </source>
</evidence>
<dbReference type="STRING" id="890420.SAMN05216226_107182"/>
<keyword evidence="5" id="KW-1185">Reference proteome</keyword>
<dbReference type="GO" id="GO:0016779">
    <property type="term" value="F:nucleotidyltransferase activity"/>
    <property type="evidence" value="ECO:0007669"/>
    <property type="project" value="UniProtKB-KW"/>
</dbReference>
<dbReference type="InterPro" id="IPR005835">
    <property type="entry name" value="NTP_transferase_dom"/>
</dbReference>
<sequence>MEEVNAFEEDDAVVAVEEATRETATETGVVSVTDGQVTGIVEKPDDPPSTLVTTGCYVLPESIFDAIELLRPSDRGEYELPDALGVLIRAGWDVQAVELDVERVNVNTPADIEQASDMVDNSDQ</sequence>
<name>A0A1G8VVR2_9EURY</name>
<evidence type="ECO:0000313" key="4">
    <source>
        <dbReference type="EMBL" id="SDJ69867.1"/>
    </source>
</evidence>
<dbReference type="InterPro" id="IPR050065">
    <property type="entry name" value="GlmU-like"/>
</dbReference>
<accession>A0A1G8VVR2</accession>
<dbReference type="Pfam" id="PF00483">
    <property type="entry name" value="NTP_transferase"/>
    <property type="match status" value="1"/>
</dbReference>
<feature type="domain" description="Nucleotidyl transferase" evidence="3">
    <location>
        <begin position="4"/>
        <end position="95"/>
    </location>
</feature>
<dbReference type="Gene3D" id="3.90.550.10">
    <property type="entry name" value="Spore Coat Polysaccharide Biosynthesis Protein SpsA, Chain A"/>
    <property type="match status" value="1"/>
</dbReference>
<dbReference type="InterPro" id="IPR029044">
    <property type="entry name" value="Nucleotide-diphossugar_trans"/>
</dbReference>